<keyword evidence="9" id="KW-1185">Reference proteome</keyword>
<feature type="domain" description="Alcohol dehydrogenase-like C-terminal" evidence="6">
    <location>
        <begin position="205"/>
        <end position="280"/>
    </location>
</feature>
<comment type="cofactor">
    <cofactor evidence="1">
        <name>Zn(2+)</name>
        <dbReference type="ChEBI" id="CHEBI:29105"/>
    </cofactor>
</comment>
<dbReference type="Pfam" id="PF00107">
    <property type="entry name" value="ADH_zinc_N"/>
    <property type="match status" value="1"/>
</dbReference>
<dbReference type="Proteomes" id="UP000637628">
    <property type="component" value="Unassembled WGS sequence"/>
</dbReference>
<reference evidence="8 9" key="1">
    <citation type="submission" date="2021-01" db="EMBL/GenBank/DDBJ databases">
        <title>Whole genome shotgun sequence of Actinoplanes durhamensis NBRC 14914.</title>
        <authorList>
            <person name="Komaki H."/>
            <person name="Tamura T."/>
        </authorList>
    </citation>
    <scope>NUCLEOTIDE SEQUENCE [LARGE SCALE GENOMIC DNA]</scope>
    <source>
        <strain evidence="8 9">NBRC 14914</strain>
    </source>
</reference>
<dbReference type="EMBL" id="BOML01000019">
    <property type="protein sequence ID" value="GIE00710.1"/>
    <property type="molecule type" value="Genomic_DNA"/>
</dbReference>
<evidence type="ECO:0000313" key="9">
    <source>
        <dbReference type="Proteomes" id="UP000637628"/>
    </source>
</evidence>
<dbReference type="Gene3D" id="3.90.180.10">
    <property type="entry name" value="Medium-chain alcohol dehydrogenases, catalytic domain"/>
    <property type="match status" value="1"/>
</dbReference>
<dbReference type="InterPro" id="IPR036291">
    <property type="entry name" value="NAD(P)-bd_dom_sf"/>
</dbReference>
<evidence type="ECO:0000256" key="3">
    <source>
        <dbReference type="ARBA" id="ARBA00022723"/>
    </source>
</evidence>
<evidence type="ECO:0000256" key="5">
    <source>
        <dbReference type="ARBA" id="ARBA00023002"/>
    </source>
</evidence>
<dbReference type="Gene3D" id="3.40.50.720">
    <property type="entry name" value="NAD(P)-binding Rossmann-like Domain"/>
    <property type="match status" value="1"/>
</dbReference>
<accession>A0ABQ3YSZ5</accession>
<dbReference type="InterPro" id="IPR013154">
    <property type="entry name" value="ADH-like_N"/>
</dbReference>
<dbReference type="PANTHER" id="PTHR43161">
    <property type="entry name" value="SORBITOL DEHYDROGENASE"/>
    <property type="match status" value="1"/>
</dbReference>
<keyword evidence="3" id="KW-0479">Metal-binding</keyword>
<evidence type="ECO:0000259" key="6">
    <source>
        <dbReference type="Pfam" id="PF00107"/>
    </source>
</evidence>
<keyword evidence="4" id="KW-0862">Zinc</keyword>
<dbReference type="InterPro" id="IPR011032">
    <property type="entry name" value="GroES-like_sf"/>
</dbReference>
<feature type="domain" description="Alcohol dehydrogenase-like N-terminal" evidence="7">
    <location>
        <begin position="25"/>
        <end position="131"/>
    </location>
</feature>
<organism evidence="8 9">
    <name type="scientific">Paractinoplanes durhamensis</name>
    <dbReference type="NCBI Taxonomy" id="113563"/>
    <lineage>
        <taxon>Bacteria</taxon>
        <taxon>Bacillati</taxon>
        <taxon>Actinomycetota</taxon>
        <taxon>Actinomycetes</taxon>
        <taxon>Micromonosporales</taxon>
        <taxon>Micromonosporaceae</taxon>
        <taxon>Paractinoplanes</taxon>
    </lineage>
</organism>
<proteinExistence type="inferred from homology"/>
<dbReference type="RefSeq" id="WP_203726345.1">
    <property type="nucleotide sequence ID" value="NZ_BAAATX010000003.1"/>
</dbReference>
<protein>
    <submittedName>
        <fullName evidence="8">Sorbitol dehydrogenase</fullName>
    </submittedName>
</protein>
<comment type="similarity">
    <text evidence="2">Belongs to the zinc-containing alcohol dehydrogenase family.</text>
</comment>
<evidence type="ECO:0000259" key="7">
    <source>
        <dbReference type="Pfam" id="PF08240"/>
    </source>
</evidence>
<dbReference type="PANTHER" id="PTHR43161:SF9">
    <property type="entry name" value="SORBITOL DEHYDROGENASE"/>
    <property type="match status" value="1"/>
</dbReference>
<name>A0ABQ3YSZ5_9ACTN</name>
<comment type="caution">
    <text evidence="8">The sequence shown here is derived from an EMBL/GenBank/DDBJ whole genome shotgun (WGS) entry which is preliminary data.</text>
</comment>
<evidence type="ECO:0000256" key="2">
    <source>
        <dbReference type="ARBA" id="ARBA00008072"/>
    </source>
</evidence>
<evidence type="ECO:0000256" key="4">
    <source>
        <dbReference type="ARBA" id="ARBA00022833"/>
    </source>
</evidence>
<evidence type="ECO:0000313" key="8">
    <source>
        <dbReference type="EMBL" id="GIE00710.1"/>
    </source>
</evidence>
<dbReference type="SUPFAM" id="SSF50129">
    <property type="entry name" value="GroES-like"/>
    <property type="match status" value="1"/>
</dbReference>
<dbReference type="Pfam" id="PF08240">
    <property type="entry name" value="ADH_N"/>
    <property type="match status" value="1"/>
</dbReference>
<sequence length="320" mass="33222">MRVARLFGAGDVRVLDEEVPVPVAGEELVEVTSVGICGSDLHWFTEGAIGDAVLSRPLVLGHEMAGVIRGGPRDGTRVAIDPAIPCGICEPCLDGDPNLCLNIIFSGHGGTDGSLRQFMAWPARRLHPLPDAIGDDEGALLEPLGVALHAYDLAHAKLASTVAVIGCGPIGLMLIQLARLGGATRIIAADPLPHRAEAAAKLGAEITEGEADVVFEVSGSNEAVDAALKAARPGARVVLVGIPDGDTTTFTASHARRKGLTLVMSRRMGEVYPRAIDLAARRLVDLPPLVSTAFPLTEIAAALSTAAARDGLKIVVHPQA</sequence>
<keyword evidence="5" id="KW-0560">Oxidoreductase</keyword>
<dbReference type="InterPro" id="IPR013149">
    <property type="entry name" value="ADH-like_C"/>
</dbReference>
<dbReference type="SUPFAM" id="SSF51735">
    <property type="entry name" value="NAD(P)-binding Rossmann-fold domains"/>
    <property type="match status" value="1"/>
</dbReference>
<evidence type="ECO:0000256" key="1">
    <source>
        <dbReference type="ARBA" id="ARBA00001947"/>
    </source>
</evidence>
<gene>
    <name evidence="8" type="ORF">Adu01nite_20600</name>
</gene>